<dbReference type="GO" id="GO:0003700">
    <property type="term" value="F:DNA-binding transcription factor activity"/>
    <property type="evidence" value="ECO:0007669"/>
    <property type="project" value="InterPro"/>
</dbReference>
<evidence type="ECO:0000256" key="3">
    <source>
        <dbReference type="ARBA" id="ARBA00023163"/>
    </source>
</evidence>
<evidence type="ECO:0000256" key="2">
    <source>
        <dbReference type="ARBA" id="ARBA00023125"/>
    </source>
</evidence>
<reference evidence="5 6" key="1">
    <citation type="submission" date="2019-06" db="EMBL/GenBank/DDBJ databases">
        <title>Sequencing the genomes of 1000 actinobacteria strains.</title>
        <authorList>
            <person name="Klenk H.-P."/>
        </authorList>
    </citation>
    <scope>NUCLEOTIDE SEQUENCE [LARGE SCALE GENOMIC DNA]</scope>
    <source>
        <strain evidence="5 6">DSM 45511</strain>
    </source>
</reference>
<dbReference type="SUPFAM" id="SSF46785">
    <property type="entry name" value="Winged helix' DNA-binding domain"/>
    <property type="match status" value="2"/>
</dbReference>
<keyword evidence="2 5" id="KW-0238">DNA-binding</keyword>
<dbReference type="InterPro" id="IPR023187">
    <property type="entry name" value="Tscrpt_reg_MarR-type_CS"/>
</dbReference>
<dbReference type="InterPro" id="IPR039422">
    <property type="entry name" value="MarR/SlyA-like"/>
</dbReference>
<accession>A0A543GCP3</accession>
<evidence type="ECO:0000313" key="5">
    <source>
        <dbReference type="EMBL" id="TQM43849.1"/>
    </source>
</evidence>
<dbReference type="GO" id="GO:0003677">
    <property type="term" value="F:DNA binding"/>
    <property type="evidence" value="ECO:0007669"/>
    <property type="project" value="UniProtKB-KW"/>
</dbReference>
<dbReference type="OrthoDB" id="3174724at2"/>
<dbReference type="Proteomes" id="UP000319818">
    <property type="component" value="Unassembled WGS sequence"/>
</dbReference>
<dbReference type="Pfam" id="PF12802">
    <property type="entry name" value="MarR_2"/>
    <property type="match status" value="1"/>
</dbReference>
<proteinExistence type="predicted"/>
<evidence type="ECO:0000259" key="4">
    <source>
        <dbReference type="PROSITE" id="PS50995"/>
    </source>
</evidence>
<feature type="domain" description="HTH marR-type" evidence="4">
    <location>
        <begin position="1"/>
        <end position="146"/>
    </location>
</feature>
<dbReference type="PANTHER" id="PTHR33164">
    <property type="entry name" value="TRANSCRIPTIONAL REGULATOR, MARR FAMILY"/>
    <property type="match status" value="1"/>
</dbReference>
<gene>
    <name evidence="5" type="ORF">FB388_1201</name>
</gene>
<dbReference type="Pfam" id="PF01047">
    <property type="entry name" value="MarR"/>
    <property type="match status" value="1"/>
</dbReference>
<dbReference type="PANTHER" id="PTHR33164:SF95">
    <property type="entry name" value="TRANSCRIPTIONAL REGULATOR"/>
    <property type="match status" value="1"/>
</dbReference>
<dbReference type="PROSITE" id="PS01117">
    <property type="entry name" value="HTH_MARR_1"/>
    <property type="match status" value="1"/>
</dbReference>
<sequence>MAEQAGRHSAVLALREAPGHLIRCAQQRHTLLWTQEFGGDLTGPQYAVISAIGSDHGLDQRAVGRRASLDKSSTANVVARLEGQGWLRLAKDPADRRRTSLSLTPVARAALSEVTRRAGAVQERLLAPVPEARREPFVAALRRVAFEGDPPPPGSAHAQVLDLGDTPGHLIRRAQQVHTTAWGAEVGRTMTAPQYAVLSALWDHPDGIDQGAAAELASIDTSSMVDIVRRLATRDRVTSTRAPADARRRRLHLTDTARHELAGLTPAVQRVQELLLRPLDSADQRRTLLDGLRALAFATADATP</sequence>
<dbReference type="PROSITE" id="PS50995">
    <property type="entry name" value="HTH_MARR_2"/>
    <property type="match status" value="2"/>
</dbReference>
<feature type="domain" description="HTH marR-type" evidence="4">
    <location>
        <begin position="164"/>
        <end position="297"/>
    </location>
</feature>
<dbReference type="EMBL" id="VFPH01000001">
    <property type="protein sequence ID" value="TQM43849.1"/>
    <property type="molecule type" value="Genomic_DNA"/>
</dbReference>
<dbReference type="AlphaFoldDB" id="A0A543GCP3"/>
<dbReference type="InterPro" id="IPR036388">
    <property type="entry name" value="WH-like_DNA-bd_sf"/>
</dbReference>
<dbReference type="SMART" id="SM00347">
    <property type="entry name" value="HTH_MARR"/>
    <property type="match status" value="2"/>
</dbReference>
<keyword evidence="6" id="KW-1185">Reference proteome</keyword>
<protein>
    <submittedName>
        <fullName evidence="5">DNA-binding MarR family transcriptional regulator</fullName>
    </submittedName>
</protein>
<comment type="caution">
    <text evidence="5">The sequence shown here is derived from an EMBL/GenBank/DDBJ whole genome shotgun (WGS) entry which is preliminary data.</text>
</comment>
<evidence type="ECO:0000313" key="6">
    <source>
        <dbReference type="Proteomes" id="UP000319818"/>
    </source>
</evidence>
<dbReference type="RefSeq" id="WP_142097968.1">
    <property type="nucleotide sequence ID" value="NZ_VFPH01000001.1"/>
</dbReference>
<name>A0A543GCP3_9PSEU</name>
<keyword evidence="1" id="KW-0805">Transcription regulation</keyword>
<organism evidence="5 6">
    <name type="scientific">Pseudonocardia cypriaca</name>
    <dbReference type="NCBI Taxonomy" id="882449"/>
    <lineage>
        <taxon>Bacteria</taxon>
        <taxon>Bacillati</taxon>
        <taxon>Actinomycetota</taxon>
        <taxon>Actinomycetes</taxon>
        <taxon>Pseudonocardiales</taxon>
        <taxon>Pseudonocardiaceae</taxon>
        <taxon>Pseudonocardia</taxon>
    </lineage>
</organism>
<dbReference type="Gene3D" id="1.10.10.10">
    <property type="entry name" value="Winged helix-like DNA-binding domain superfamily/Winged helix DNA-binding domain"/>
    <property type="match status" value="2"/>
</dbReference>
<dbReference type="InterPro" id="IPR036390">
    <property type="entry name" value="WH_DNA-bd_sf"/>
</dbReference>
<dbReference type="InterPro" id="IPR000835">
    <property type="entry name" value="HTH_MarR-typ"/>
</dbReference>
<evidence type="ECO:0000256" key="1">
    <source>
        <dbReference type="ARBA" id="ARBA00023015"/>
    </source>
</evidence>
<dbReference type="GO" id="GO:0006950">
    <property type="term" value="P:response to stress"/>
    <property type="evidence" value="ECO:0007669"/>
    <property type="project" value="TreeGrafter"/>
</dbReference>
<keyword evidence="3" id="KW-0804">Transcription</keyword>